<dbReference type="Proteomes" id="UP000243494">
    <property type="component" value="Unassembled WGS sequence"/>
</dbReference>
<feature type="transmembrane region" description="Helical" evidence="1">
    <location>
        <begin position="281"/>
        <end position="299"/>
    </location>
</feature>
<keyword evidence="3" id="KW-1185">Reference proteome</keyword>
<protein>
    <submittedName>
        <fullName evidence="2">Uncharacterized protein</fullName>
    </submittedName>
</protein>
<keyword evidence="1" id="KW-0472">Membrane</keyword>
<dbReference type="OrthoDB" id="1958056at2"/>
<feature type="transmembrane region" description="Helical" evidence="1">
    <location>
        <begin position="91"/>
        <end position="114"/>
    </location>
</feature>
<feature type="transmembrane region" description="Helical" evidence="1">
    <location>
        <begin position="210"/>
        <end position="235"/>
    </location>
</feature>
<feature type="transmembrane region" description="Helical" evidence="1">
    <location>
        <begin position="50"/>
        <end position="70"/>
    </location>
</feature>
<sequence>MNSLYKLEMNKLLSKKLIFLWLVLIICNLDARINGTLSSQQFIVDALSNYFYIINFMIPMFLLMFISSLDDDNEYILIRSKNYWNYFKSKIYAYGTFSIVFVLSQALIIAIMSIGLQSNNSFEGINPTVYKILDFFSNKFSTPSNLILYITSYMILGFFMISLVICTINNFFSKKTAIKIIIFIYLLSFSSIKILSLKFISFLIINTYIIFYHGFIFGFEIKINLVIEILFILIFCKINKDYWNKDISLNINNITISNIIKNTSKSSGVYRYHNKSLFSKYNILSIVFVLLIMSMWKLVSSNDNLSINKYLLNVFSGSSIGEFNPLIILEMLVFNLTPIYLLSVFIEQECNDRTIFLNIRLKTSLAWFKSIIKVSFKYILIYTVLSILIPICISILLGLSPETDLYRLIFTIFSIKLLNIIFEFLILFLIYSFTNNITMSFFSLIIFNLISIIPFEFIYYIPFGISSLCRYQFILNNYGINYGLNLKNVLLELSILIAIILIYLNSRHKKLIVK</sequence>
<feature type="transmembrane region" description="Helical" evidence="1">
    <location>
        <begin position="441"/>
        <end position="462"/>
    </location>
</feature>
<evidence type="ECO:0000313" key="3">
    <source>
        <dbReference type="Proteomes" id="UP000243494"/>
    </source>
</evidence>
<keyword evidence="1" id="KW-0812">Transmembrane</keyword>
<organism evidence="2 3">
    <name type="scientific">Romboutsia maritimum</name>
    <dbReference type="NCBI Taxonomy" id="2020948"/>
    <lineage>
        <taxon>Bacteria</taxon>
        <taxon>Bacillati</taxon>
        <taxon>Bacillota</taxon>
        <taxon>Clostridia</taxon>
        <taxon>Peptostreptococcales</taxon>
        <taxon>Peptostreptococcaceae</taxon>
        <taxon>Romboutsia</taxon>
    </lineage>
</organism>
<comment type="caution">
    <text evidence="2">The sequence shown here is derived from an EMBL/GenBank/DDBJ whole genome shotgun (WGS) entry which is preliminary data.</text>
</comment>
<dbReference type="RefSeq" id="WP_095406885.1">
    <property type="nucleotide sequence ID" value="NZ_NOJZ02000014.1"/>
</dbReference>
<keyword evidence="1" id="KW-1133">Transmembrane helix</keyword>
<feature type="transmembrane region" description="Helical" evidence="1">
    <location>
        <begin position="326"/>
        <end position="346"/>
    </location>
</feature>
<feature type="transmembrane region" description="Helical" evidence="1">
    <location>
        <begin position="180"/>
        <end position="204"/>
    </location>
</feature>
<dbReference type="AlphaFoldDB" id="A0A371IS66"/>
<feature type="transmembrane region" description="Helical" evidence="1">
    <location>
        <begin position="482"/>
        <end position="504"/>
    </location>
</feature>
<evidence type="ECO:0000313" key="2">
    <source>
        <dbReference type="EMBL" id="RDY23326.1"/>
    </source>
</evidence>
<name>A0A371IS66_9FIRM</name>
<evidence type="ECO:0000256" key="1">
    <source>
        <dbReference type="SAM" id="Phobius"/>
    </source>
</evidence>
<feature type="transmembrane region" description="Helical" evidence="1">
    <location>
        <begin position="379"/>
        <end position="399"/>
    </location>
</feature>
<accession>A0A371IS66</accession>
<feature type="transmembrane region" description="Helical" evidence="1">
    <location>
        <begin position="405"/>
        <end position="429"/>
    </location>
</feature>
<gene>
    <name evidence="2" type="ORF">CHF27_008750</name>
</gene>
<proteinExistence type="predicted"/>
<dbReference type="EMBL" id="NOJZ02000014">
    <property type="protein sequence ID" value="RDY23326.1"/>
    <property type="molecule type" value="Genomic_DNA"/>
</dbReference>
<reference evidence="2 3" key="1">
    <citation type="journal article" date="2017" name="Genome Announc.">
        <title>Draft Genome Sequence of Romboutsia maritimum sp. nov. Strain CCRI-22766(T), Isolated from Coastal Estuarine Mud.</title>
        <authorList>
            <person name="Maheux A.F."/>
            <person name="Boudreau D.K."/>
            <person name="Berube E."/>
            <person name="Boissinot M."/>
            <person name="Raymond F."/>
            <person name="Brodeur S."/>
            <person name="Corbeil J."/>
            <person name="Brightwell G."/>
            <person name="Broda D."/>
            <person name="Omar R.F."/>
            <person name="Bergeron M.G."/>
        </authorList>
    </citation>
    <scope>NUCLEOTIDE SEQUENCE [LARGE SCALE GENOMIC DNA]</scope>
    <source>
        <strain evidence="2 3">CCRI-22766</strain>
    </source>
</reference>
<feature type="transmembrane region" description="Helical" evidence="1">
    <location>
        <begin position="146"/>
        <end position="168"/>
    </location>
</feature>